<dbReference type="GO" id="GO:0046872">
    <property type="term" value="F:metal ion binding"/>
    <property type="evidence" value="ECO:0007669"/>
    <property type="project" value="UniProtKB-KW"/>
</dbReference>
<dbReference type="AlphaFoldDB" id="D8TDR1"/>
<dbReference type="SUPFAM" id="SSF54292">
    <property type="entry name" value="2Fe-2S ferredoxin-like"/>
    <property type="match status" value="1"/>
</dbReference>
<dbReference type="GO" id="GO:0009055">
    <property type="term" value="F:electron transfer activity"/>
    <property type="evidence" value="ECO:0007669"/>
    <property type="project" value="InterPro"/>
</dbReference>
<dbReference type="PANTHER" id="PTHR43112">
    <property type="entry name" value="FERREDOXIN"/>
    <property type="match status" value="1"/>
</dbReference>
<feature type="domain" description="2Fe-2S ferredoxin-type" evidence="10">
    <location>
        <begin position="31"/>
        <end position="122"/>
    </location>
</feature>
<dbReference type="KEGG" id="smo:SELMODRAFT_236801"/>
<organism evidence="12">
    <name type="scientific">Selaginella moellendorffii</name>
    <name type="common">Spikemoss</name>
    <dbReference type="NCBI Taxonomy" id="88036"/>
    <lineage>
        <taxon>Eukaryota</taxon>
        <taxon>Viridiplantae</taxon>
        <taxon>Streptophyta</taxon>
        <taxon>Embryophyta</taxon>
        <taxon>Tracheophyta</taxon>
        <taxon>Lycopodiopsida</taxon>
        <taxon>Selaginellales</taxon>
        <taxon>Selaginellaceae</taxon>
        <taxon>Selaginella</taxon>
    </lineage>
</organism>
<comment type="subcellular location">
    <subcellularLocation>
        <location evidence="1 9">Plastid</location>
        <location evidence="1 9">Chloroplast</location>
    </subcellularLocation>
</comment>
<dbReference type="NCBIfam" id="TIGR02008">
    <property type="entry name" value="fdx_plant"/>
    <property type="match status" value="1"/>
</dbReference>
<keyword evidence="12" id="KW-1185">Reference proteome</keyword>
<keyword evidence="7 9" id="KW-0408">Iron</keyword>
<keyword evidence="5 9" id="KW-0479">Metal-binding</keyword>
<evidence type="ECO:0000313" key="12">
    <source>
        <dbReference type="Proteomes" id="UP000001514"/>
    </source>
</evidence>
<evidence type="ECO:0000256" key="1">
    <source>
        <dbReference type="ARBA" id="ARBA00004229"/>
    </source>
</evidence>
<dbReference type="GO" id="GO:0051537">
    <property type="term" value="F:2 iron, 2 sulfur cluster binding"/>
    <property type="evidence" value="ECO:0007669"/>
    <property type="project" value="UniProtKB-KW"/>
</dbReference>
<proteinExistence type="inferred from homology"/>
<evidence type="ECO:0000256" key="9">
    <source>
        <dbReference type="RuleBase" id="RU364001"/>
    </source>
</evidence>
<dbReference type="FunCoup" id="D8TDR1">
    <property type="interactions" value="1047"/>
</dbReference>
<keyword evidence="4 9" id="KW-0001">2Fe-2S</keyword>
<dbReference type="STRING" id="88036.D8TDR1"/>
<name>D8TDR1_SELML</name>
<dbReference type="PROSITE" id="PS51085">
    <property type="entry name" value="2FE2S_FER_2"/>
    <property type="match status" value="1"/>
</dbReference>
<dbReference type="eggNOG" id="ENOG502S3RJ">
    <property type="taxonomic scope" value="Eukaryota"/>
</dbReference>
<dbReference type="InParanoid" id="D8TDR1"/>
<dbReference type="InterPro" id="IPR001041">
    <property type="entry name" value="2Fe-2S_ferredoxin-type"/>
</dbReference>
<keyword evidence="6 9" id="KW-0249">Electron transport</keyword>
<dbReference type="InterPro" id="IPR012675">
    <property type="entry name" value="Beta-grasp_dom_sf"/>
</dbReference>
<evidence type="ECO:0000256" key="4">
    <source>
        <dbReference type="ARBA" id="ARBA00022714"/>
    </source>
</evidence>
<evidence type="ECO:0000256" key="3">
    <source>
        <dbReference type="ARBA" id="ARBA00022448"/>
    </source>
</evidence>
<dbReference type="Gene3D" id="3.10.20.30">
    <property type="match status" value="1"/>
</dbReference>
<evidence type="ECO:0000313" key="11">
    <source>
        <dbReference type="EMBL" id="EFJ05212.1"/>
    </source>
</evidence>
<dbReference type="CDD" id="cd00207">
    <property type="entry name" value="fer2"/>
    <property type="match status" value="1"/>
</dbReference>
<dbReference type="OMA" id="ADCTIKA"/>
<dbReference type="InterPro" id="IPR010241">
    <property type="entry name" value="Fd_pln"/>
</dbReference>
<comment type="function">
    <text evidence="9">Ferredoxins are iron-sulfur proteins that transfer electrons in a wide variety of metabolic reactions.</text>
</comment>
<comment type="cofactor">
    <cofactor evidence="9">
        <name>[2Fe-2S] cluster</name>
        <dbReference type="ChEBI" id="CHEBI:190135"/>
    </cofactor>
    <text evidence="9">Binds 1 [2Fe-2S] cluster.</text>
</comment>
<keyword evidence="3 9" id="KW-0813">Transport</keyword>
<comment type="similarity">
    <text evidence="2 9">Belongs to the 2Fe2S plant-type ferredoxin family.</text>
</comment>
<dbReference type="Gramene" id="EFJ05212">
    <property type="protein sequence ID" value="EFJ05212"/>
    <property type="gene ID" value="SELMODRAFT_236801"/>
</dbReference>
<keyword evidence="9" id="KW-0150">Chloroplast</keyword>
<dbReference type="PROSITE" id="PS00197">
    <property type="entry name" value="2FE2S_FER_1"/>
    <property type="match status" value="1"/>
</dbReference>
<sequence>MASILAATSSAASAKFGLSSSRARVVAMAKYKVTLKLEDGSEKTFQCPDDVYILDEAEEQSIDLPSSCRAGSCSSCAGKVVSGSVDQTDQNFLDDDQIGSGFVLTCVARPTSDVVILTHQEDNI</sequence>
<dbReference type="EMBL" id="GL377733">
    <property type="protein sequence ID" value="EFJ05212.1"/>
    <property type="molecule type" value="Genomic_DNA"/>
</dbReference>
<dbReference type="Proteomes" id="UP000001514">
    <property type="component" value="Unassembled WGS sequence"/>
</dbReference>
<gene>
    <name evidence="11" type="ORF">SELMODRAFT_236801</name>
</gene>
<dbReference type="GO" id="GO:0009507">
    <property type="term" value="C:chloroplast"/>
    <property type="evidence" value="ECO:0007669"/>
    <property type="project" value="UniProtKB-SubCell"/>
</dbReference>
<reference evidence="11 12" key="1">
    <citation type="journal article" date="2011" name="Science">
        <title>The Selaginella genome identifies genetic changes associated with the evolution of vascular plants.</title>
        <authorList>
            <person name="Banks J.A."/>
            <person name="Nishiyama T."/>
            <person name="Hasebe M."/>
            <person name="Bowman J.L."/>
            <person name="Gribskov M."/>
            <person name="dePamphilis C."/>
            <person name="Albert V.A."/>
            <person name="Aono N."/>
            <person name="Aoyama T."/>
            <person name="Ambrose B.A."/>
            <person name="Ashton N.W."/>
            <person name="Axtell M.J."/>
            <person name="Barker E."/>
            <person name="Barker M.S."/>
            <person name="Bennetzen J.L."/>
            <person name="Bonawitz N.D."/>
            <person name="Chapple C."/>
            <person name="Cheng C."/>
            <person name="Correa L.G."/>
            <person name="Dacre M."/>
            <person name="DeBarry J."/>
            <person name="Dreyer I."/>
            <person name="Elias M."/>
            <person name="Engstrom E.M."/>
            <person name="Estelle M."/>
            <person name="Feng L."/>
            <person name="Finet C."/>
            <person name="Floyd S.K."/>
            <person name="Frommer W.B."/>
            <person name="Fujita T."/>
            <person name="Gramzow L."/>
            <person name="Gutensohn M."/>
            <person name="Harholt J."/>
            <person name="Hattori M."/>
            <person name="Heyl A."/>
            <person name="Hirai T."/>
            <person name="Hiwatashi Y."/>
            <person name="Ishikawa M."/>
            <person name="Iwata M."/>
            <person name="Karol K.G."/>
            <person name="Koehler B."/>
            <person name="Kolukisaoglu U."/>
            <person name="Kubo M."/>
            <person name="Kurata T."/>
            <person name="Lalonde S."/>
            <person name="Li K."/>
            <person name="Li Y."/>
            <person name="Litt A."/>
            <person name="Lyons E."/>
            <person name="Manning G."/>
            <person name="Maruyama T."/>
            <person name="Michael T.P."/>
            <person name="Mikami K."/>
            <person name="Miyazaki S."/>
            <person name="Morinaga S."/>
            <person name="Murata T."/>
            <person name="Mueller-Roeber B."/>
            <person name="Nelson D.R."/>
            <person name="Obara M."/>
            <person name="Oguri Y."/>
            <person name="Olmstead R.G."/>
            <person name="Onodera N."/>
            <person name="Petersen B.L."/>
            <person name="Pils B."/>
            <person name="Prigge M."/>
            <person name="Rensing S.A."/>
            <person name="Riano-Pachon D.M."/>
            <person name="Roberts A.W."/>
            <person name="Sato Y."/>
            <person name="Scheller H.V."/>
            <person name="Schulz B."/>
            <person name="Schulz C."/>
            <person name="Shakirov E.V."/>
            <person name="Shibagaki N."/>
            <person name="Shinohara N."/>
            <person name="Shippen D.E."/>
            <person name="Soerensen I."/>
            <person name="Sotooka R."/>
            <person name="Sugimoto N."/>
            <person name="Sugita M."/>
            <person name="Sumikawa N."/>
            <person name="Tanurdzic M."/>
            <person name="Theissen G."/>
            <person name="Ulvskov P."/>
            <person name="Wakazuki S."/>
            <person name="Weng J.K."/>
            <person name="Willats W.W."/>
            <person name="Wipf D."/>
            <person name="Wolf P.G."/>
            <person name="Yang L."/>
            <person name="Zimmer A.D."/>
            <person name="Zhu Q."/>
            <person name="Mitros T."/>
            <person name="Hellsten U."/>
            <person name="Loque D."/>
            <person name="Otillar R."/>
            <person name="Salamov A."/>
            <person name="Schmutz J."/>
            <person name="Shapiro H."/>
            <person name="Lindquist E."/>
            <person name="Lucas S."/>
            <person name="Rokhsar D."/>
            <person name="Grigoriev I.V."/>
        </authorList>
    </citation>
    <scope>NUCLEOTIDE SEQUENCE [LARGE SCALE GENOMIC DNA]</scope>
</reference>
<dbReference type="FunFam" id="3.10.20.30:FF:000014">
    <property type="entry name" value="Ferredoxin"/>
    <property type="match status" value="1"/>
</dbReference>
<keyword evidence="8 9" id="KW-0411">Iron-sulfur</keyword>
<dbReference type="HOGENOM" id="CLU_082632_7_3_1"/>
<dbReference type="InterPro" id="IPR036010">
    <property type="entry name" value="2Fe-2S_ferredoxin-like_sf"/>
</dbReference>
<evidence type="ECO:0000256" key="2">
    <source>
        <dbReference type="ARBA" id="ARBA00007874"/>
    </source>
</evidence>
<evidence type="ECO:0000256" key="6">
    <source>
        <dbReference type="ARBA" id="ARBA00022982"/>
    </source>
</evidence>
<evidence type="ECO:0000256" key="5">
    <source>
        <dbReference type="ARBA" id="ARBA00022723"/>
    </source>
</evidence>
<evidence type="ECO:0000259" key="10">
    <source>
        <dbReference type="PROSITE" id="PS51085"/>
    </source>
</evidence>
<dbReference type="PANTHER" id="PTHR43112:SF3">
    <property type="entry name" value="FERREDOXIN-2, CHLOROPLASTIC"/>
    <property type="match status" value="1"/>
</dbReference>
<keyword evidence="9" id="KW-0934">Plastid</keyword>
<dbReference type="Pfam" id="PF00111">
    <property type="entry name" value="Fer2"/>
    <property type="match status" value="1"/>
</dbReference>
<protein>
    <recommendedName>
        <fullName evidence="9">Ferredoxin</fullName>
    </recommendedName>
</protein>
<evidence type="ECO:0000256" key="7">
    <source>
        <dbReference type="ARBA" id="ARBA00023004"/>
    </source>
</evidence>
<accession>D8TDR1</accession>
<evidence type="ECO:0000256" key="8">
    <source>
        <dbReference type="ARBA" id="ARBA00023014"/>
    </source>
</evidence>
<dbReference type="InterPro" id="IPR006058">
    <property type="entry name" value="2Fe2S_fd_BS"/>
</dbReference>
<dbReference type="GO" id="GO:0022900">
    <property type="term" value="P:electron transport chain"/>
    <property type="evidence" value="ECO:0007669"/>
    <property type="project" value="InterPro"/>
</dbReference>